<protein>
    <submittedName>
        <fullName evidence="1">Uncharacterized protein</fullName>
    </submittedName>
</protein>
<reference evidence="1 2" key="1">
    <citation type="submission" date="2018-01" db="EMBL/GenBank/DDBJ databases">
        <authorList>
            <person name="Gaut B.S."/>
            <person name="Morton B.R."/>
            <person name="Clegg M.T."/>
            <person name="Duvall M.R."/>
        </authorList>
    </citation>
    <scope>NUCLEOTIDE SEQUENCE [LARGE SCALE GENOMIC DNA]</scope>
    <source>
        <strain evidence="1">GP69</strain>
    </source>
</reference>
<dbReference type="AlphaFoldDB" id="A0A2K4ZPJ8"/>
<dbReference type="EMBL" id="OFSM01000048">
    <property type="protein sequence ID" value="SOY32390.1"/>
    <property type="molecule type" value="Genomic_DNA"/>
</dbReference>
<sequence>MTQEELREAYKQRLVKEKQSYISKVINIDGSILSKFKTGKIDLYPHLFEKLEAYLMKN</sequence>
<gene>
    <name evidence="1" type="ORF">AMURIS_05149</name>
</gene>
<dbReference type="RefSeq" id="WP_172455292.1">
    <property type="nucleotide sequence ID" value="NZ_JANJZD010000053.1"/>
</dbReference>
<dbReference type="Proteomes" id="UP000236311">
    <property type="component" value="Unassembled WGS sequence"/>
</dbReference>
<accession>A0A2K4ZPJ8</accession>
<keyword evidence="2" id="KW-1185">Reference proteome</keyword>
<proteinExistence type="predicted"/>
<evidence type="ECO:0000313" key="2">
    <source>
        <dbReference type="Proteomes" id="UP000236311"/>
    </source>
</evidence>
<organism evidence="1 2">
    <name type="scientific">Acetatifactor muris</name>
    <dbReference type="NCBI Taxonomy" id="879566"/>
    <lineage>
        <taxon>Bacteria</taxon>
        <taxon>Bacillati</taxon>
        <taxon>Bacillota</taxon>
        <taxon>Clostridia</taxon>
        <taxon>Lachnospirales</taxon>
        <taxon>Lachnospiraceae</taxon>
        <taxon>Acetatifactor</taxon>
    </lineage>
</organism>
<name>A0A2K4ZPJ8_9FIRM</name>
<evidence type="ECO:0000313" key="1">
    <source>
        <dbReference type="EMBL" id="SOY32390.1"/>
    </source>
</evidence>